<organism evidence="1 2">
    <name type="scientific">Candidatus Komeilibacteria bacterium CG_4_10_14_0_2_um_filter_37_10</name>
    <dbReference type="NCBI Taxonomy" id="1974470"/>
    <lineage>
        <taxon>Bacteria</taxon>
        <taxon>Candidatus Komeiliibacteriota</taxon>
    </lineage>
</organism>
<comment type="caution">
    <text evidence="1">The sequence shown here is derived from an EMBL/GenBank/DDBJ whole genome shotgun (WGS) entry which is preliminary data.</text>
</comment>
<proteinExistence type="predicted"/>
<gene>
    <name evidence="1" type="ORF">COX77_04795</name>
</gene>
<sequence>MYFYIYDNFLADKKYQTQLYKIENRLVDLGIKGRTNRMTLLKNMSEVVNDGIRQGAKTIVVIGNDSSFSKIINLIVDQDVVLGLIPIDGNSKIARLLGMPAGAAACEVLAQRIIKNLDLGLAGKQYFLDSASVEGERVNIKFNNWTIQNTDAKQKISFNNLGVLSNVNKNICACDPTDGRLELVIEEPTSFFKSPSKPTIIKFSHVLIECTNTSSFLITDESTKLKMPLVIQVASRHLKVIVGSGRLF</sequence>
<dbReference type="AlphaFoldDB" id="A0A2M7VDC5"/>
<evidence type="ECO:0008006" key="3">
    <source>
        <dbReference type="Google" id="ProtNLM"/>
    </source>
</evidence>
<name>A0A2M7VDC5_9BACT</name>
<dbReference type="SUPFAM" id="SSF111331">
    <property type="entry name" value="NAD kinase/diacylglycerol kinase-like"/>
    <property type="match status" value="1"/>
</dbReference>
<dbReference type="Proteomes" id="UP000230405">
    <property type="component" value="Unassembled WGS sequence"/>
</dbReference>
<dbReference type="InterPro" id="IPR016064">
    <property type="entry name" value="NAD/diacylglycerol_kinase_sf"/>
</dbReference>
<reference evidence="2" key="1">
    <citation type="submission" date="2017-09" db="EMBL/GenBank/DDBJ databases">
        <title>Depth-based differentiation of microbial function through sediment-hosted aquifers and enrichment of novel symbionts in the deep terrestrial subsurface.</title>
        <authorList>
            <person name="Probst A.J."/>
            <person name="Ladd B."/>
            <person name="Jarett J.K."/>
            <person name="Geller-Mcgrath D.E."/>
            <person name="Sieber C.M.K."/>
            <person name="Emerson J.B."/>
            <person name="Anantharaman K."/>
            <person name="Thomas B.C."/>
            <person name="Malmstrom R."/>
            <person name="Stieglmeier M."/>
            <person name="Klingl A."/>
            <person name="Woyke T."/>
            <person name="Ryan C.M."/>
            <person name="Banfield J.F."/>
        </authorList>
    </citation>
    <scope>NUCLEOTIDE SEQUENCE [LARGE SCALE GENOMIC DNA]</scope>
</reference>
<accession>A0A2M7VDC5</accession>
<dbReference type="Gene3D" id="3.40.50.10330">
    <property type="entry name" value="Probable inorganic polyphosphate/atp-NAD kinase, domain 1"/>
    <property type="match status" value="1"/>
</dbReference>
<evidence type="ECO:0000313" key="2">
    <source>
        <dbReference type="Proteomes" id="UP000230405"/>
    </source>
</evidence>
<dbReference type="EMBL" id="PFPO01000091">
    <property type="protein sequence ID" value="PIZ98375.1"/>
    <property type="molecule type" value="Genomic_DNA"/>
</dbReference>
<dbReference type="InterPro" id="IPR017438">
    <property type="entry name" value="ATP-NAD_kinase_N"/>
</dbReference>
<evidence type="ECO:0000313" key="1">
    <source>
        <dbReference type="EMBL" id="PIZ98375.1"/>
    </source>
</evidence>
<protein>
    <recommendedName>
        <fullName evidence="3">DAGKc domain-containing protein</fullName>
    </recommendedName>
</protein>